<reference evidence="2 3" key="1">
    <citation type="journal article" date="2024" name="bioRxiv">
        <title>A reference genome for Trichogramma kaykai: A tiny desert-dwelling parasitoid wasp with competing sex-ratio distorters.</title>
        <authorList>
            <person name="Culotta J."/>
            <person name="Lindsey A.R."/>
        </authorList>
    </citation>
    <scope>NUCLEOTIDE SEQUENCE [LARGE SCALE GENOMIC DNA]</scope>
    <source>
        <strain evidence="2 3">KSX58</strain>
    </source>
</reference>
<sequence length="241" mass="27517">MDYIIDLQGYICPESGFLPKEIAIVLLMRHSASSWVIAPPHHYHTYEPSVKKCIDFYSCKVHGIRWAEGSVDGDELCREIKNIMLSANNIYTYVDSRSKVEFLEWTLGRNVINLCNYLCPSSSDLSREFGFKSTCIHHMLKSETKIHCEYQCALNNSRLYKKWILKLARDYTDSPDAPDSETISQALARYLRENAQGDDITSEASAVDNENDDNDGEYNIGVNNIYSQNASPPAYDSLFRQ</sequence>
<evidence type="ECO:0008006" key="4">
    <source>
        <dbReference type="Google" id="ProtNLM"/>
    </source>
</evidence>
<evidence type="ECO:0000313" key="2">
    <source>
        <dbReference type="EMBL" id="KAL3388317.1"/>
    </source>
</evidence>
<comment type="caution">
    <text evidence="2">The sequence shown here is derived from an EMBL/GenBank/DDBJ whole genome shotgun (WGS) entry which is preliminary data.</text>
</comment>
<evidence type="ECO:0000313" key="3">
    <source>
        <dbReference type="Proteomes" id="UP001627154"/>
    </source>
</evidence>
<dbReference type="AlphaFoldDB" id="A0ABD2W6W4"/>
<feature type="compositionally biased region" description="Polar residues" evidence="1">
    <location>
        <begin position="221"/>
        <end position="231"/>
    </location>
</feature>
<dbReference type="Proteomes" id="UP001627154">
    <property type="component" value="Unassembled WGS sequence"/>
</dbReference>
<organism evidence="2 3">
    <name type="scientific">Trichogramma kaykai</name>
    <dbReference type="NCBI Taxonomy" id="54128"/>
    <lineage>
        <taxon>Eukaryota</taxon>
        <taxon>Metazoa</taxon>
        <taxon>Ecdysozoa</taxon>
        <taxon>Arthropoda</taxon>
        <taxon>Hexapoda</taxon>
        <taxon>Insecta</taxon>
        <taxon>Pterygota</taxon>
        <taxon>Neoptera</taxon>
        <taxon>Endopterygota</taxon>
        <taxon>Hymenoptera</taxon>
        <taxon>Apocrita</taxon>
        <taxon>Proctotrupomorpha</taxon>
        <taxon>Chalcidoidea</taxon>
        <taxon>Trichogrammatidae</taxon>
        <taxon>Trichogramma</taxon>
    </lineage>
</organism>
<accession>A0ABD2W6W4</accession>
<feature type="region of interest" description="Disordered" evidence="1">
    <location>
        <begin position="199"/>
        <end position="241"/>
    </location>
</feature>
<gene>
    <name evidence="2" type="ORF">TKK_016549</name>
</gene>
<proteinExistence type="predicted"/>
<protein>
    <recommendedName>
        <fullName evidence="4">Maelstrom domain-containing protein</fullName>
    </recommendedName>
</protein>
<keyword evidence="3" id="KW-1185">Reference proteome</keyword>
<name>A0ABD2W6W4_9HYME</name>
<evidence type="ECO:0000256" key="1">
    <source>
        <dbReference type="SAM" id="MobiDB-lite"/>
    </source>
</evidence>
<dbReference type="EMBL" id="JBJJXI010000134">
    <property type="protein sequence ID" value="KAL3388317.1"/>
    <property type="molecule type" value="Genomic_DNA"/>
</dbReference>